<protein>
    <submittedName>
        <fullName evidence="1">Uncharacterized protein</fullName>
    </submittedName>
</protein>
<sequence>NSLDIWTFADQFRAMVKSATTDNNERPILTGMTLGLNSTLLISEGNTKLPPCPMLLLSNSDGLLQVYYFKCNSLPPICRPFEAIQQIQVLQPTINMVSGTSIPPSSSSSSSSTPPMLPFSISTTKSKISFYLLV</sequence>
<accession>A0A8S3H4Y7</accession>
<dbReference type="Proteomes" id="UP000681720">
    <property type="component" value="Unassembled WGS sequence"/>
</dbReference>
<evidence type="ECO:0000313" key="2">
    <source>
        <dbReference type="EMBL" id="CAF5221840.1"/>
    </source>
</evidence>
<organism evidence="1 3">
    <name type="scientific">Rotaria magnacalcarata</name>
    <dbReference type="NCBI Taxonomy" id="392030"/>
    <lineage>
        <taxon>Eukaryota</taxon>
        <taxon>Metazoa</taxon>
        <taxon>Spiralia</taxon>
        <taxon>Gnathifera</taxon>
        <taxon>Rotifera</taxon>
        <taxon>Eurotatoria</taxon>
        <taxon>Bdelloidea</taxon>
        <taxon>Philodinida</taxon>
        <taxon>Philodinidae</taxon>
        <taxon>Rotaria</taxon>
    </lineage>
</organism>
<feature type="non-terminal residue" evidence="1">
    <location>
        <position position="1"/>
    </location>
</feature>
<comment type="caution">
    <text evidence="1">The sequence shown here is derived from an EMBL/GenBank/DDBJ whole genome shotgun (WGS) entry which is preliminary data.</text>
</comment>
<proteinExistence type="predicted"/>
<name>A0A8S3H4Y7_9BILA</name>
<reference evidence="1" key="1">
    <citation type="submission" date="2021-02" db="EMBL/GenBank/DDBJ databases">
        <authorList>
            <person name="Nowell W R."/>
        </authorList>
    </citation>
    <scope>NUCLEOTIDE SEQUENCE</scope>
</reference>
<dbReference type="AlphaFoldDB" id="A0A8S3H4Y7"/>
<evidence type="ECO:0000313" key="3">
    <source>
        <dbReference type="Proteomes" id="UP000681720"/>
    </source>
</evidence>
<dbReference type="Proteomes" id="UP000676336">
    <property type="component" value="Unassembled WGS sequence"/>
</dbReference>
<gene>
    <name evidence="1" type="ORF">GIL414_LOCUS67668</name>
    <name evidence="2" type="ORF">SMN809_LOCUS82553</name>
</gene>
<evidence type="ECO:0000313" key="1">
    <source>
        <dbReference type="EMBL" id="CAF5175894.1"/>
    </source>
</evidence>
<dbReference type="EMBL" id="CAJOBJ010326427">
    <property type="protein sequence ID" value="CAF5175894.1"/>
    <property type="molecule type" value="Genomic_DNA"/>
</dbReference>
<dbReference type="EMBL" id="CAJOBI010352127">
    <property type="protein sequence ID" value="CAF5221840.1"/>
    <property type="molecule type" value="Genomic_DNA"/>
</dbReference>